<feature type="transmembrane region" description="Helical" evidence="6">
    <location>
        <begin position="6"/>
        <end position="26"/>
    </location>
</feature>
<protein>
    <submittedName>
        <fullName evidence="8">Tight adherence protein C</fullName>
    </submittedName>
</protein>
<dbReference type="EMBL" id="FNSD01000001">
    <property type="protein sequence ID" value="SEC14077.1"/>
    <property type="molecule type" value="Genomic_DNA"/>
</dbReference>
<dbReference type="RefSeq" id="WP_074654563.1">
    <property type="nucleotide sequence ID" value="NZ_FNSD01000001.1"/>
</dbReference>
<gene>
    <name evidence="8" type="ORF">SAMN05443244_2754</name>
</gene>
<keyword evidence="4 6" id="KW-1133">Transmembrane helix</keyword>
<evidence type="ECO:0000313" key="8">
    <source>
        <dbReference type="EMBL" id="SEC14077.1"/>
    </source>
</evidence>
<keyword evidence="3 6" id="KW-0812">Transmembrane</keyword>
<keyword evidence="5 6" id="KW-0472">Membrane</keyword>
<proteinExistence type="predicted"/>
<dbReference type="Proteomes" id="UP000182409">
    <property type="component" value="Unassembled WGS sequence"/>
</dbReference>
<feature type="transmembrane region" description="Helical" evidence="6">
    <location>
        <begin position="267"/>
        <end position="292"/>
    </location>
</feature>
<comment type="subcellular location">
    <subcellularLocation>
        <location evidence="1">Cell membrane</location>
        <topology evidence="1">Multi-pass membrane protein</topology>
    </subcellularLocation>
</comment>
<evidence type="ECO:0000313" key="9">
    <source>
        <dbReference type="Proteomes" id="UP000182409"/>
    </source>
</evidence>
<organism evidence="8 9">
    <name type="scientific">Terriglobus roseus</name>
    <dbReference type="NCBI Taxonomy" id="392734"/>
    <lineage>
        <taxon>Bacteria</taxon>
        <taxon>Pseudomonadati</taxon>
        <taxon>Acidobacteriota</taxon>
        <taxon>Terriglobia</taxon>
        <taxon>Terriglobales</taxon>
        <taxon>Acidobacteriaceae</taxon>
        <taxon>Terriglobus</taxon>
    </lineage>
</organism>
<dbReference type="PANTHER" id="PTHR35007">
    <property type="entry name" value="INTEGRAL MEMBRANE PROTEIN-RELATED"/>
    <property type="match status" value="1"/>
</dbReference>
<dbReference type="PANTHER" id="PTHR35007:SF2">
    <property type="entry name" value="PILUS ASSEMBLE PROTEIN"/>
    <property type="match status" value="1"/>
</dbReference>
<accession>A0A1H4Q351</accession>
<dbReference type="InterPro" id="IPR018076">
    <property type="entry name" value="T2SS_GspF_dom"/>
</dbReference>
<name>A0A1H4Q351_9BACT</name>
<sequence>MEIALLFAAAFTVFCISALVMAPVLLRPDAEARRIQFVVATERPDRRHITQKERLEEGVLMLSRGLRERLGISLSAGLQKRLTLAGIRTASAPDIFFAAQCLLPLLGAFLASFIDGNTWFWIFALGVVGYASPNVWLTETIRRRRERIRRSLPDTIDLLVICVDAGLGMDQALLRVSKELAMSHGDMQDELMRVQLEQQAGRPRMEAWQHLAERVKLTEITAFVSMLNQTERFGTPIVRALSRFSADLRLKRKQHAEEAAAKTKIKIIFPLVFCIFPCLFIVLLAPAVLSIASSLNSAAK</sequence>
<evidence type="ECO:0000256" key="4">
    <source>
        <dbReference type="ARBA" id="ARBA00022989"/>
    </source>
</evidence>
<dbReference type="GO" id="GO:0005886">
    <property type="term" value="C:plasma membrane"/>
    <property type="evidence" value="ECO:0007669"/>
    <property type="project" value="UniProtKB-SubCell"/>
</dbReference>
<keyword evidence="2" id="KW-1003">Cell membrane</keyword>
<reference evidence="8 9" key="1">
    <citation type="submission" date="2016-10" db="EMBL/GenBank/DDBJ databases">
        <authorList>
            <person name="de Groot N.N."/>
        </authorList>
    </citation>
    <scope>NUCLEOTIDE SEQUENCE [LARGE SCALE GENOMIC DNA]</scope>
    <source>
        <strain evidence="8 9">AB35.6</strain>
    </source>
</reference>
<evidence type="ECO:0000256" key="6">
    <source>
        <dbReference type="SAM" id="Phobius"/>
    </source>
</evidence>
<evidence type="ECO:0000256" key="1">
    <source>
        <dbReference type="ARBA" id="ARBA00004651"/>
    </source>
</evidence>
<feature type="domain" description="Type II secretion system protein GspF" evidence="7">
    <location>
        <begin position="156"/>
        <end position="284"/>
    </location>
</feature>
<evidence type="ECO:0000256" key="3">
    <source>
        <dbReference type="ARBA" id="ARBA00022692"/>
    </source>
</evidence>
<feature type="transmembrane region" description="Helical" evidence="6">
    <location>
        <begin position="95"/>
        <end position="114"/>
    </location>
</feature>
<evidence type="ECO:0000256" key="5">
    <source>
        <dbReference type="ARBA" id="ARBA00023136"/>
    </source>
</evidence>
<evidence type="ECO:0000259" key="7">
    <source>
        <dbReference type="Pfam" id="PF00482"/>
    </source>
</evidence>
<evidence type="ECO:0000256" key="2">
    <source>
        <dbReference type="ARBA" id="ARBA00022475"/>
    </source>
</evidence>
<dbReference type="OrthoDB" id="9810662at2"/>
<dbReference type="AlphaFoldDB" id="A0A1H4Q351"/>
<feature type="transmembrane region" description="Helical" evidence="6">
    <location>
        <begin position="120"/>
        <end position="137"/>
    </location>
</feature>
<dbReference type="Pfam" id="PF00482">
    <property type="entry name" value="T2SSF"/>
    <property type="match status" value="1"/>
</dbReference>